<dbReference type="PANTHER" id="PTHR30069">
    <property type="entry name" value="TONB-DEPENDENT OUTER MEMBRANE RECEPTOR"/>
    <property type="match status" value="1"/>
</dbReference>
<dbReference type="Gene3D" id="2.60.40.1120">
    <property type="entry name" value="Carboxypeptidase-like, regulatory domain"/>
    <property type="match status" value="1"/>
</dbReference>
<evidence type="ECO:0000256" key="9">
    <source>
        <dbReference type="SAM" id="SignalP"/>
    </source>
</evidence>
<dbReference type="InterPro" id="IPR036942">
    <property type="entry name" value="Beta-barrel_TonB_sf"/>
</dbReference>
<evidence type="ECO:0000256" key="8">
    <source>
        <dbReference type="PROSITE-ProRule" id="PRU01360"/>
    </source>
</evidence>
<dbReference type="GO" id="GO:0044718">
    <property type="term" value="P:siderophore transmembrane transport"/>
    <property type="evidence" value="ECO:0007669"/>
    <property type="project" value="TreeGrafter"/>
</dbReference>
<keyword evidence="6 8" id="KW-0472">Membrane</keyword>
<keyword evidence="2 8" id="KW-0813">Transport</keyword>
<reference evidence="10" key="1">
    <citation type="submission" date="2023-03" db="EMBL/GenBank/DDBJ databases">
        <title>Edaphobacter sp.</title>
        <authorList>
            <person name="Huber K.J."/>
            <person name="Papendorf J."/>
            <person name="Pilke C."/>
            <person name="Bunk B."/>
            <person name="Sproeer C."/>
            <person name="Pester M."/>
        </authorList>
    </citation>
    <scope>NUCLEOTIDE SEQUENCE</scope>
    <source>
        <strain evidence="10">DSM 110680</strain>
    </source>
</reference>
<dbReference type="PROSITE" id="PS52016">
    <property type="entry name" value="TONB_DEPENDENT_REC_3"/>
    <property type="match status" value="1"/>
</dbReference>
<dbReference type="GO" id="GO:0015344">
    <property type="term" value="F:siderophore uptake transmembrane transporter activity"/>
    <property type="evidence" value="ECO:0007669"/>
    <property type="project" value="TreeGrafter"/>
</dbReference>
<feature type="chain" id="PRO_5043817645" evidence="9">
    <location>
        <begin position="23"/>
        <end position="774"/>
    </location>
</feature>
<dbReference type="EMBL" id="CP121196">
    <property type="protein sequence ID" value="XBH15545.1"/>
    <property type="molecule type" value="Genomic_DNA"/>
</dbReference>
<keyword evidence="5 9" id="KW-0732">Signal</keyword>
<evidence type="ECO:0000256" key="5">
    <source>
        <dbReference type="ARBA" id="ARBA00022729"/>
    </source>
</evidence>
<dbReference type="Gene3D" id="2.40.170.20">
    <property type="entry name" value="TonB-dependent receptor, beta-barrel domain"/>
    <property type="match status" value="1"/>
</dbReference>
<keyword evidence="4 8" id="KW-0812">Transmembrane</keyword>
<evidence type="ECO:0000256" key="2">
    <source>
        <dbReference type="ARBA" id="ARBA00022448"/>
    </source>
</evidence>
<dbReference type="InterPro" id="IPR039426">
    <property type="entry name" value="TonB-dep_rcpt-like"/>
</dbReference>
<gene>
    <name evidence="10" type="ORF">P8935_13295</name>
</gene>
<protein>
    <submittedName>
        <fullName evidence="10">TonB-dependent receptor</fullName>
    </submittedName>
</protein>
<dbReference type="InterPro" id="IPR013784">
    <property type="entry name" value="Carb-bd-like_fold"/>
</dbReference>
<comment type="similarity">
    <text evidence="8">Belongs to the TonB-dependent receptor family.</text>
</comment>
<feature type="signal peptide" evidence="9">
    <location>
        <begin position="1"/>
        <end position="22"/>
    </location>
</feature>
<dbReference type="SUPFAM" id="SSF56935">
    <property type="entry name" value="Porins"/>
    <property type="match status" value="1"/>
</dbReference>
<proteinExistence type="inferred from homology"/>
<dbReference type="GO" id="GO:0030246">
    <property type="term" value="F:carbohydrate binding"/>
    <property type="evidence" value="ECO:0007669"/>
    <property type="project" value="InterPro"/>
</dbReference>
<evidence type="ECO:0000256" key="1">
    <source>
        <dbReference type="ARBA" id="ARBA00004571"/>
    </source>
</evidence>
<comment type="subcellular location">
    <subcellularLocation>
        <location evidence="1 8">Cell outer membrane</location>
        <topology evidence="1 8">Multi-pass membrane protein</topology>
    </subcellularLocation>
</comment>
<evidence type="ECO:0000256" key="7">
    <source>
        <dbReference type="ARBA" id="ARBA00023237"/>
    </source>
</evidence>
<sequence length="774" mass="84681">MTVKTLQSLIVLALSTATLVFGQANEGAVRLLVTDANGHTAEIAIHITSPANQFDKNLTTNPDGTLTVAHLPYGIYRIQIERPGFASVIQSVEIRSSTPTFLPIQLKLTPLTESVTVRTPESLLAIDQPGSVNMLGTEQIQSRLGSIPGRSLQDLVNSQPGWLYEGSAVLHPRGSEYQTQFVIDGIPLTDNRSPGFGPEIEADEVQSLSIYTAGIPAEYGRKLGGVIEVNTAEEPQPGLHGQIVLNGGSFASAGASGRTQYSRQKNSIAATAGGSRTDRYLNPVVPQNFSNTGTLGDFALRYEHTQDPDKLTFTLRREFSRYEIPNEIVQQSAGQRQTASNAETIGTAAWQHGISNHTFADARAMLRDKTSHFNSDSVSTPIAIFQRNDCREAYFNIKATFDRAHHEWKAGLDSDNASLRESLNYRITDPSQFAPGTASSFAFTGNRPDLEQSAFLEDTIHLHNATIAAGVRWDHYQLLANRQALEPRLSLSRYFPSALLVVHASYDRIFQTPSTDNILLSSSSQVASIDPATFLRLPVNPSTGDYYEIGASKDFSHHLRFDANYFRRFLSNFADDNQLQNTTIAFPIAFRKAIIYGLEGKLELPAWHGLSGFASYSYELGNVWSPVTGGLFLGSEASDAASLSGHFPNSQDQRNTLRTRARYQVQPRLWIAAGAEFDSGLPFEFDGDPNTVLAQYGPQVLSRLNFDRGRILPATLLSASAGASLHHSERFTTAIQADAENLDNTLDVLDFGGLFSGNAIGPPRSLFLRLTTTF</sequence>
<dbReference type="SUPFAM" id="SSF49452">
    <property type="entry name" value="Starch-binding domain-like"/>
    <property type="match status" value="1"/>
</dbReference>
<dbReference type="RefSeq" id="WP_348260778.1">
    <property type="nucleotide sequence ID" value="NZ_CP121196.1"/>
</dbReference>
<keyword evidence="10" id="KW-0675">Receptor</keyword>
<evidence type="ECO:0000256" key="6">
    <source>
        <dbReference type="ARBA" id="ARBA00023136"/>
    </source>
</evidence>
<dbReference type="AlphaFoldDB" id="A0AAU7DEP1"/>
<dbReference type="Gene3D" id="2.170.130.10">
    <property type="entry name" value="TonB-dependent receptor, plug domain"/>
    <property type="match status" value="1"/>
</dbReference>
<accession>A0AAU7DEP1</accession>
<name>A0AAU7DEP1_9BACT</name>
<evidence type="ECO:0000256" key="3">
    <source>
        <dbReference type="ARBA" id="ARBA00022452"/>
    </source>
</evidence>
<dbReference type="PANTHER" id="PTHR30069:SF29">
    <property type="entry name" value="HEMOGLOBIN AND HEMOGLOBIN-HAPTOGLOBIN-BINDING PROTEIN 1-RELATED"/>
    <property type="match status" value="1"/>
</dbReference>
<dbReference type="GO" id="GO:0009279">
    <property type="term" value="C:cell outer membrane"/>
    <property type="evidence" value="ECO:0007669"/>
    <property type="project" value="UniProtKB-SubCell"/>
</dbReference>
<keyword evidence="7 8" id="KW-0998">Cell outer membrane</keyword>
<evidence type="ECO:0000256" key="4">
    <source>
        <dbReference type="ARBA" id="ARBA00022692"/>
    </source>
</evidence>
<organism evidence="10">
    <name type="scientific">Telmatobacter sp. DSM 110680</name>
    <dbReference type="NCBI Taxonomy" id="3036704"/>
    <lineage>
        <taxon>Bacteria</taxon>
        <taxon>Pseudomonadati</taxon>
        <taxon>Acidobacteriota</taxon>
        <taxon>Terriglobia</taxon>
        <taxon>Terriglobales</taxon>
        <taxon>Acidobacteriaceae</taxon>
        <taxon>Telmatobacter</taxon>
    </lineage>
</organism>
<keyword evidence="3 8" id="KW-1134">Transmembrane beta strand</keyword>
<evidence type="ECO:0000313" key="10">
    <source>
        <dbReference type="EMBL" id="XBH15545.1"/>
    </source>
</evidence>
<dbReference type="InterPro" id="IPR037066">
    <property type="entry name" value="Plug_dom_sf"/>
</dbReference>